<keyword evidence="3" id="KW-0949">S-adenosyl-L-methionine</keyword>
<dbReference type="PANTHER" id="PTHR43464:SF19">
    <property type="entry name" value="UBIQUINONE BIOSYNTHESIS O-METHYLTRANSFERASE, MITOCHONDRIAL"/>
    <property type="match status" value="1"/>
</dbReference>
<evidence type="ECO:0000256" key="2">
    <source>
        <dbReference type="ARBA" id="ARBA00022679"/>
    </source>
</evidence>
<dbReference type="Gene3D" id="3.40.50.150">
    <property type="entry name" value="Vaccinia Virus protein VP39"/>
    <property type="match status" value="1"/>
</dbReference>
<keyword evidence="2" id="KW-0808">Transferase</keyword>
<organism evidence="5 6">
    <name type="scientific">Massilia oculi</name>
    <dbReference type="NCBI Taxonomy" id="945844"/>
    <lineage>
        <taxon>Bacteria</taxon>
        <taxon>Pseudomonadati</taxon>
        <taxon>Pseudomonadota</taxon>
        <taxon>Betaproteobacteria</taxon>
        <taxon>Burkholderiales</taxon>
        <taxon>Oxalobacteraceae</taxon>
        <taxon>Telluria group</taxon>
        <taxon>Massilia</taxon>
    </lineage>
</organism>
<reference evidence="5 6" key="1">
    <citation type="submission" date="2018-05" db="EMBL/GenBank/DDBJ databases">
        <title>Complete genome sequence of Massilia oculi sp. nov. CCUG 43427T (=DSM 26321T), the type strain of M. oculi, and comparison with genome sequences of other Massilia strains.</title>
        <authorList>
            <person name="Zhu B."/>
        </authorList>
    </citation>
    <scope>NUCLEOTIDE SEQUENCE [LARGE SCALE GENOMIC DNA]</scope>
    <source>
        <strain evidence="5 6">CCUG 43427</strain>
    </source>
</reference>
<keyword evidence="6" id="KW-1185">Reference proteome</keyword>
<dbReference type="RefSeq" id="WP_109343519.1">
    <property type="nucleotide sequence ID" value="NZ_CP029343.1"/>
</dbReference>
<dbReference type="Proteomes" id="UP000245820">
    <property type="component" value="Chromosome"/>
</dbReference>
<name>A0A2S2DCN6_9BURK</name>
<protein>
    <recommendedName>
        <fullName evidence="4">Methyltransferase domain-containing protein</fullName>
    </recommendedName>
</protein>
<keyword evidence="1" id="KW-0489">Methyltransferase</keyword>
<dbReference type="OrthoDB" id="116799at2"/>
<dbReference type="PANTHER" id="PTHR43464">
    <property type="entry name" value="METHYLTRANSFERASE"/>
    <property type="match status" value="1"/>
</dbReference>
<dbReference type="GO" id="GO:0032259">
    <property type="term" value="P:methylation"/>
    <property type="evidence" value="ECO:0007669"/>
    <property type="project" value="UniProtKB-KW"/>
</dbReference>
<dbReference type="AlphaFoldDB" id="A0A2S2DCN6"/>
<feature type="domain" description="Methyltransferase" evidence="4">
    <location>
        <begin position="47"/>
        <end position="142"/>
    </location>
</feature>
<dbReference type="SUPFAM" id="SSF53335">
    <property type="entry name" value="S-adenosyl-L-methionine-dependent methyltransferases"/>
    <property type="match status" value="1"/>
</dbReference>
<evidence type="ECO:0000259" key="4">
    <source>
        <dbReference type="Pfam" id="PF13649"/>
    </source>
</evidence>
<proteinExistence type="predicted"/>
<gene>
    <name evidence="5" type="ORF">DIR46_00650</name>
</gene>
<dbReference type="EMBL" id="CP029343">
    <property type="protein sequence ID" value="AWL03111.1"/>
    <property type="molecule type" value="Genomic_DNA"/>
</dbReference>
<evidence type="ECO:0000313" key="6">
    <source>
        <dbReference type="Proteomes" id="UP000245820"/>
    </source>
</evidence>
<evidence type="ECO:0000256" key="1">
    <source>
        <dbReference type="ARBA" id="ARBA00022603"/>
    </source>
</evidence>
<sequence>MTDSRLRHFEALYSASDDPWNVHGAWYERRKRAILLASLARPHYRNVFEPGCGNGALSAALAPRCERLLASDGAAAALDAARKSLPPALADAVRFEQRTLPNDWPDGETFDLIVISELAYYFPLPEAAALLARAAASLAPDGELAMCHYLHDFDDRACGTEALHRTAGDMPGLRRSLVHRDQDFVLETWTAHGGRP</sequence>
<evidence type="ECO:0000256" key="3">
    <source>
        <dbReference type="ARBA" id="ARBA00022691"/>
    </source>
</evidence>
<dbReference type="KEGG" id="mtim:DIR46_00650"/>
<dbReference type="InterPro" id="IPR029063">
    <property type="entry name" value="SAM-dependent_MTases_sf"/>
</dbReference>
<dbReference type="GO" id="GO:0008168">
    <property type="term" value="F:methyltransferase activity"/>
    <property type="evidence" value="ECO:0007669"/>
    <property type="project" value="UniProtKB-KW"/>
</dbReference>
<accession>A0A2S2DCN6</accession>
<dbReference type="Pfam" id="PF13649">
    <property type="entry name" value="Methyltransf_25"/>
    <property type="match status" value="1"/>
</dbReference>
<evidence type="ECO:0000313" key="5">
    <source>
        <dbReference type="EMBL" id="AWL03111.1"/>
    </source>
</evidence>
<dbReference type="InterPro" id="IPR041698">
    <property type="entry name" value="Methyltransf_25"/>
</dbReference>